<dbReference type="Proteomes" id="UP001500466">
    <property type="component" value="Unassembled WGS sequence"/>
</dbReference>
<dbReference type="Gene3D" id="3.40.50.150">
    <property type="entry name" value="Vaccinia Virus protein VP39"/>
    <property type="match status" value="1"/>
</dbReference>
<dbReference type="GO" id="GO:0008168">
    <property type="term" value="F:methyltransferase activity"/>
    <property type="evidence" value="ECO:0007669"/>
    <property type="project" value="UniProtKB-KW"/>
</dbReference>
<keyword evidence="2" id="KW-1185">Reference proteome</keyword>
<dbReference type="SUPFAM" id="SSF53335">
    <property type="entry name" value="S-adenosyl-L-methionine-dependent methyltransferases"/>
    <property type="match status" value="1"/>
</dbReference>
<dbReference type="InterPro" id="IPR029063">
    <property type="entry name" value="SAM-dependent_MTases_sf"/>
</dbReference>
<dbReference type="Pfam" id="PF04672">
    <property type="entry name" value="Methyltransf_19"/>
    <property type="match status" value="1"/>
</dbReference>
<name>A0ABP9HB35_9ACTN</name>
<proteinExistence type="predicted"/>
<organism evidence="1 2">
    <name type="scientific">Yinghuangia aomiensis</name>
    <dbReference type="NCBI Taxonomy" id="676205"/>
    <lineage>
        <taxon>Bacteria</taxon>
        <taxon>Bacillati</taxon>
        <taxon>Actinomycetota</taxon>
        <taxon>Actinomycetes</taxon>
        <taxon>Kitasatosporales</taxon>
        <taxon>Streptomycetaceae</taxon>
        <taxon>Yinghuangia</taxon>
    </lineage>
</organism>
<comment type="caution">
    <text evidence="1">The sequence shown here is derived from an EMBL/GenBank/DDBJ whole genome shotgun (WGS) entry which is preliminary data.</text>
</comment>
<sequence length="275" mass="29771">MPDSNEAQDPLEGWTPTGIDVTVPSIARIYDSLLGGKDNFAVDRAVAAELLEAAPGLAECAISHRLILSRGVKFLVEQGVRQFVDLGSGLPSAQNTHQVAQDGDPEARVVYVDNDPIVLAHGRALLAENDRTTVITADMRDPDGVLGHPDLTGLIKADEPIAVMMLGVIHHINDDEDPAGLVKRYLDALPSGSWLFLTHFLSVGVESDALERVMQGSHKTGRFRTREEIEAYFDGLELAEPGVVYLDLWRPDVPTDADSLDVGQRLVLGGIARKP</sequence>
<gene>
    <name evidence="1" type="ORF">GCM10023205_33170</name>
</gene>
<reference evidence="2" key="1">
    <citation type="journal article" date="2019" name="Int. J. Syst. Evol. Microbiol.">
        <title>The Global Catalogue of Microorganisms (GCM) 10K type strain sequencing project: providing services to taxonomists for standard genome sequencing and annotation.</title>
        <authorList>
            <consortium name="The Broad Institute Genomics Platform"/>
            <consortium name="The Broad Institute Genome Sequencing Center for Infectious Disease"/>
            <person name="Wu L."/>
            <person name="Ma J."/>
        </authorList>
    </citation>
    <scope>NUCLEOTIDE SEQUENCE [LARGE SCALE GENOMIC DNA]</scope>
    <source>
        <strain evidence="2">JCM 17986</strain>
    </source>
</reference>
<accession>A0ABP9HB35</accession>
<keyword evidence="1" id="KW-0489">Methyltransferase</keyword>
<evidence type="ECO:0000313" key="1">
    <source>
        <dbReference type="EMBL" id="GAA4966036.1"/>
    </source>
</evidence>
<evidence type="ECO:0000313" key="2">
    <source>
        <dbReference type="Proteomes" id="UP001500466"/>
    </source>
</evidence>
<keyword evidence="1" id="KW-0808">Transferase</keyword>
<dbReference type="PIRSF" id="PIRSF017393">
    <property type="entry name" value="MTase_SAV2177"/>
    <property type="match status" value="1"/>
</dbReference>
<dbReference type="CDD" id="cd02440">
    <property type="entry name" value="AdoMet_MTases"/>
    <property type="match status" value="1"/>
</dbReference>
<dbReference type="EMBL" id="BAABHS010000010">
    <property type="protein sequence ID" value="GAA4966036.1"/>
    <property type="molecule type" value="Genomic_DNA"/>
</dbReference>
<dbReference type="GO" id="GO:0032259">
    <property type="term" value="P:methylation"/>
    <property type="evidence" value="ECO:0007669"/>
    <property type="project" value="UniProtKB-KW"/>
</dbReference>
<dbReference type="RefSeq" id="WP_345676251.1">
    <property type="nucleotide sequence ID" value="NZ_BAABHS010000010.1"/>
</dbReference>
<dbReference type="InterPro" id="IPR006764">
    <property type="entry name" value="SAM_dep_MeTrfase_SAV2177_type"/>
</dbReference>
<protein>
    <submittedName>
        <fullName evidence="1">SAM-dependent methyltransferase</fullName>
    </submittedName>
</protein>